<protein>
    <submittedName>
        <fullName evidence="8">Cullin-1</fullName>
    </submittedName>
</protein>
<dbReference type="OrthoDB" id="27073at2759"/>
<dbReference type="Gene3D" id="3.30.230.130">
    <property type="entry name" value="Cullin, Chain C, Domain 2"/>
    <property type="match status" value="1"/>
</dbReference>
<dbReference type="InterPro" id="IPR036390">
    <property type="entry name" value="WH_DNA-bd_sf"/>
</dbReference>
<keyword evidence="9" id="KW-1185">Reference proteome</keyword>
<dbReference type="GO" id="GO:0006511">
    <property type="term" value="P:ubiquitin-dependent protein catabolic process"/>
    <property type="evidence" value="ECO:0007669"/>
    <property type="project" value="InterPro"/>
</dbReference>
<reference evidence="8 9" key="1">
    <citation type="journal article" date="2018" name="Mol. Biol. Evol.">
        <title>Analysis of the draft genome of the red seaweed Gracilariopsis chorda provides insights into genome size evolution in Rhodophyta.</title>
        <authorList>
            <person name="Lee J."/>
            <person name="Yang E.C."/>
            <person name="Graf L."/>
            <person name="Yang J.H."/>
            <person name="Qiu H."/>
            <person name="Zel Zion U."/>
            <person name="Chan C.X."/>
            <person name="Stephens T.G."/>
            <person name="Weber A.P.M."/>
            <person name="Boo G.H."/>
            <person name="Boo S.M."/>
            <person name="Kim K.M."/>
            <person name="Shin Y."/>
            <person name="Jung M."/>
            <person name="Lee S.J."/>
            <person name="Yim H.S."/>
            <person name="Lee J.H."/>
            <person name="Bhattacharya D."/>
            <person name="Yoon H.S."/>
        </authorList>
    </citation>
    <scope>NUCLEOTIDE SEQUENCE [LARGE SCALE GENOMIC DNA]</scope>
    <source>
        <strain evidence="8 9">SKKU-2015</strain>
        <tissue evidence="8">Whole body</tissue>
    </source>
</reference>
<evidence type="ECO:0000256" key="2">
    <source>
        <dbReference type="ARBA" id="ARBA00022499"/>
    </source>
</evidence>
<dbReference type="SUPFAM" id="SSF75632">
    <property type="entry name" value="Cullin homology domain"/>
    <property type="match status" value="1"/>
</dbReference>
<dbReference type="SUPFAM" id="SSF46785">
    <property type="entry name" value="Winged helix' DNA-binding domain"/>
    <property type="match status" value="1"/>
</dbReference>
<dbReference type="Gene3D" id="1.20.1310.10">
    <property type="entry name" value="Cullin Repeats"/>
    <property type="match status" value="4"/>
</dbReference>
<dbReference type="GO" id="GO:0031625">
    <property type="term" value="F:ubiquitin protein ligase binding"/>
    <property type="evidence" value="ECO:0007669"/>
    <property type="project" value="InterPro"/>
</dbReference>
<organism evidence="8 9">
    <name type="scientific">Gracilariopsis chorda</name>
    <dbReference type="NCBI Taxonomy" id="448386"/>
    <lineage>
        <taxon>Eukaryota</taxon>
        <taxon>Rhodophyta</taxon>
        <taxon>Florideophyceae</taxon>
        <taxon>Rhodymeniophycidae</taxon>
        <taxon>Gracilariales</taxon>
        <taxon>Gracilariaceae</taxon>
        <taxon>Gracilariopsis</taxon>
    </lineage>
</organism>
<gene>
    <name evidence="8" type="ORF">BWQ96_05565</name>
</gene>
<evidence type="ECO:0000256" key="6">
    <source>
        <dbReference type="SAM" id="MobiDB-lite"/>
    </source>
</evidence>
<dbReference type="InterPro" id="IPR016159">
    <property type="entry name" value="Cullin_repeat-like_dom_sf"/>
</dbReference>
<evidence type="ECO:0000256" key="5">
    <source>
        <dbReference type="RuleBase" id="RU003829"/>
    </source>
</evidence>
<dbReference type="PANTHER" id="PTHR11932">
    <property type="entry name" value="CULLIN"/>
    <property type="match status" value="1"/>
</dbReference>
<dbReference type="InterPro" id="IPR016158">
    <property type="entry name" value="Cullin_homology"/>
</dbReference>
<comment type="caution">
    <text evidence="8">The sequence shown here is derived from an EMBL/GenBank/DDBJ whole genome shotgun (WGS) entry which is preliminary data.</text>
</comment>
<dbReference type="SUPFAM" id="SSF74788">
    <property type="entry name" value="Cullin repeat-like"/>
    <property type="match status" value="1"/>
</dbReference>
<dbReference type="InterPro" id="IPR059120">
    <property type="entry name" value="Cullin-like_AB"/>
</dbReference>
<proteinExistence type="inferred from homology"/>
<keyword evidence="3" id="KW-0832">Ubl conjugation</keyword>
<feature type="region of interest" description="Disordered" evidence="6">
    <location>
        <begin position="333"/>
        <end position="361"/>
    </location>
</feature>
<dbReference type="FunFam" id="1.20.1310.10:FF:000001">
    <property type="entry name" value="Cullin 3"/>
    <property type="match status" value="1"/>
</dbReference>
<evidence type="ECO:0000313" key="9">
    <source>
        <dbReference type="Proteomes" id="UP000247409"/>
    </source>
</evidence>
<dbReference type="SMART" id="SM00182">
    <property type="entry name" value="CULLIN"/>
    <property type="match status" value="1"/>
</dbReference>
<dbReference type="InterPro" id="IPR036388">
    <property type="entry name" value="WH-like_DNA-bd_sf"/>
</dbReference>
<name>A0A2V3IRG5_9FLOR</name>
<evidence type="ECO:0000256" key="1">
    <source>
        <dbReference type="ARBA" id="ARBA00006019"/>
    </source>
</evidence>
<dbReference type="InterPro" id="IPR001373">
    <property type="entry name" value="Cullin_N"/>
</dbReference>
<dbReference type="Pfam" id="PF10557">
    <property type="entry name" value="Cullin_Nedd8"/>
    <property type="match status" value="1"/>
</dbReference>
<dbReference type="Pfam" id="PF26557">
    <property type="entry name" value="Cullin_AB"/>
    <property type="match status" value="1"/>
</dbReference>
<dbReference type="SMART" id="SM00884">
    <property type="entry name" value="Cullin_Nedd8"/>
    <property type="match status" value="1"/>
</dbReference>
<keyword evidence="2" id="KW-1017">Isopeptide bond</keyword>
<dbReference type="FunFam" id="1.20.1310.10:FF:000002">
    <property type="entry name" value="cullin-3 isoform X1"/>
    <property type="match status" value="1"/>
</dbReference>
<dbReference type="Gene3D" id="1.10.10.10">
    <property type="entry name" value="Winged helix-like DNA-binding domain superfamily/Winged helix DNA-binding domain"/>
    <property type="match status" value="1"/>
</dbReference>
<dbReference type="STRING" id="448386.A0A2V3IRG5"/>
<dbReference type="FunFam" id="1.10.10.10:FF:000014">
    <property type="entry name" value="Cullin 1"/>
    <property type="match status" value="1"/>
</dbReference>
<evidence type="ECO:0000259" key="7">
    <source>
        <dbReference type="PROSITE" id="PS50069"/>
    </source>
</evidence>
<dbReference type="PROSITE" id="PS50069">
    <property type="entry name" value="CULLIN_2"/>
    <property type="match status" value="1"/>
</dbReference>
<evidence type="ECO:0000313" key="8">
    <source>
        <dbReference type="EMBL" id="PXF44708.1"/>
    </source>
</evidence>
<feature type="domain" description="Cullin family profile" evidence="7">
    <location>
        <begin position="410"/>
        <end position="647"/>
    </location>
</feature>
<dbReference type="InterPro" id="IPR036317">
    <property type="entry name" value="Cullin_homology_sf"/>
</dbReference>
<dbReference type="InterPro" id="IPR045093">
    <property type="entry name" value="Cullin"/>
</dbReference>
<accession>A0A2V3IRG5</accession>
<dbReference type="EMBL" id="NBIV01000083">
    <property type="protein sequence ID" value="PXF44708.1"/>
    <property type="molecule type" value="Genomic_DNA"/>
</dbReference>
<dbReference type="AlphaFoldDB" id="A0A2V3IRG5"/>
<dbReference type="Proteomes" id="UP000247409">
    <property type="component" value="Unassembled WGS sequence"/>
</dbReference>
<feature type="compositionally biased region" description="Polar residues" evidence="6">
    <location>
        <begin position="351"/>
        <end position="360"/>
    </location>
</feature>
<dbReference type="InterPro" id="IPR019559">
    <property type="entry name" value="Cullin_neddylation_domain"/>
</dbReference>
<dbReference type="Pfam" id="PF00888">
    <property type="entry name" value="Cullin"/>
    <property type="match status" value="1"/>
</dbReference>
<sequence length="804" mass="92959">MEDLGIDFDTGWSIIESRGFEPLAAVLDADGDYRRRHGTDGPKEWNHIYTTVYKMCIQKTPRSYAKDLYQRVQSTLKAYLRSSCLPAIQRTTGEESLLRELRRRWSNHKLMVKWVTRTFSYIDRYYVKRNEEPSLEHAGYMCFRKEVFDSIVASVRKAALNIVQRERDGDNVDRSLLRGVLDIFVEMGMGKLDVYTSEWEAPFLEETADFYRRTSAKWAEEDSFPDFMRKADCNIIEELERAAQYLNGQTQERLLRVYEEEVLIVHQKKMLSKDNSGLVALLENNKKDDLLRLYRLYSRVPQGLIPVGQILKNHIQKEGMELVREQRSFIENTKSEASQKGMRDDGPTPVTPRSASSSSADKPEYIQRLISLHDRYTELVTNCFGRHAVFTKAMKEAFERFVNEQVGDSSTAQLFANYCDSLLNSGGRGAKMAESDVETQLEKLVKLFTYLTEKDVFQEFCRKQLAKRLLLDRSHSDDAERHLISKLKQSCGAHFTSKLEGMITDINVSRDTQTQFREWYNTRHRESVGFPGNAMGTTSSTAVAVGSVEFSVRVLTTGHWPTYSEDSVVIPSALELCERRFKEFYDMRTSQRVLRWVHSLGKGALETSLFTGKRAYQRIELHVSTHQLCILVLFNLHDHVTYAQMLETLHQKSRKTGTPSRDGEDLLKASLVSLMSRKTPLLVKEPRNREFSATDMFTLNTQFVSPKRRLNVPMPMARINEQEKEAAHDTVVEDRRHAIEAAIVRVMKQHKTLDHQRLIMEVSKLCNPVFKPEPRAIKNRIEELISREYLARDDSSNSSYRYLA</sequence>
<evidence type="ECO:0000256" key="4">
    <source>
        <dbReference type="PROSITE-ProRule" id="PRU00330"/>
    </source>
</evidence>
<evidence type="ECO:0000256" key="3">
    <source>
        <dbReference type="ARBA" id="ARBA00022843"/>
    </source>
</evidence>
<comment type="similarity">
    <text evidence="1 4 5">Belongs to the cullin family.</text>
</comment>